<evidence type="ECO:0000313" key="2">
    <source>
        <dbReference type="EMBL" id="PJA64605.1"/>
    </source>
</evidence>
<comment type="caution">
    <text evidence="2">The sequence shown here is derived from an EMBL/GenBank/DDBJ whole genome shotgun (WGS) entry which is preliminary data.</text>
</comment>
<dbReference type="AlphaFoldDB" id="A0A2M7YNQ1"/>
<proteinExistence type="predicted"/>
<name>A0A2M7YNQ1_9BACT</name>
<dbReference type="EMBL" id="PFWF01000046">
    <property type="protein sequence ID" value="PJA64605.1"/>
    <property type="molecule type" value="Genomic_DNA"/>
</dbReference>
<sequence>MGRNKKMKKKNITIENLATMVSKGFDDVVSHMARKDEVNQRFDKVENRLEKIEKLILANHKRRIERLEEEVKELKELLAVK</sequence>
<evidence type="ECO:0000256" key="1">
    <source>
        <dbReference type="SAM" id="Coils"/>
    </source>
</evidence>
<gene>
    <name evidence="2" type="ORF">CO159_02160</name>
</gene>
<evidence type="ECO:0000313" key="3">
    <source>
        <dbReference type="Proteomes" id="UP000230434"/>
    </source>
</evidence>
<accession>A0A2M7YNQ1</accession>
<organism evidence="2 3">
    <name type="scientific">Candidatus Portnoybacteria bacterium CG_4_9_14_3_um_filter_40_10</name>
    <dbReference type="NCBI Taxonomy" id="1974804"/>
    <lineage>
        <taxon>Bacteria</taxon>
        <taxon>Candidatus Portnoyibacteriota</taxon>
    </lineage>
</organism>
<keyword evidence="1" id="KW-0175">Coiled coil</keyword>
<feature type="coiled-coil region" evidence="1">
    <location>
        <begin position="35"/>
        <end position="77"/>
    </location>
</feature>
<protein>
    <submittedName>
        <fullName evidence="2">Uncharacterized protein</fullName>
    </submittedName>
</protein>
<reference evidence="3" key="1">
    <citation type="submission" date="2017-09" db="EMBL/GenBank/DDBJ databases">
        <title>Depth-based differentiation of microbial function through sediment-hosted aquifers and enrichment of novel symbionts in the deep terrestrial subsurface.</title>
        <authorList>
            <person name="Probst A.J."/>
            <person name="Ladd B."/>
            <person name="Jarett J.K."/>
            <person name="Geller-Mcgrath D.E."/>
            <person name="Sieber C.M.K."/>
            <person name="Emerson J.B."/>
            <person name="Anantharaman K."/>
            <person name="Thomas B.C."/>
            <person name="Malmstrom R."/>
            <person name="Stieglmeier M."/>
            <person name="Klingl A."/>
            <person name="Woyke T."/>
            <person name="Ryan C.M."/>
            <person name="Banfield J.F."/>
        </authorList>
    </citation>
    <scope>NUCLEOTIDE SEQUENCE [LARGE SCALE GENOMIC DNA]</scope>
</reference>
<dbReference type="Proteomes" id="UP000230434">
    <property type="component" value="Unassembled WGS sequence"/>
</dbReference>